<dbReference type="PANTHER" id="PTHR33070">
    <property type="entry name" value="OS06G0725500 PROTEIN"/>
    <property type="match status" value="1"/>
</dbReference>
<dbReference type="PANTHER" id="PTHR33070:SF109">
    <property type="entry name" value="DOMAIN PROTEIN, PUTATIVE (DUF241)-RELATED"/>
    <property type="match status" value="1"/>
</dbReference>
<dbReference type="Pfam" id="PF03087">
    <property type="entry name" value="BPS1"/>
    <property type="match status" value="1"/>
</dbReference>
<name>R0G9V7_9BRAS</name>
<dbReference type="GO" id="GO:0048364">
    <property type="term" value="P:root development"/>
    <property type="evidence" value="ECO:0007669"/>
    <property type="project" value="InterPro"/>
</dbReference>
<dbReference type="Proteomes" id="UP000029121">
    <property type="component" value="Unassembled WGS sequence"/>
</dbReference>
<evidence type="ECO:0008006" key="3">
    <source>
        <dbReference type="Google" id="ProtNLM"/>
    </source>
</evidence>
<keyword evidence="2" id="KW-1185">Reference proteome</keyword>
<dbReference type="AlphaFoldDB" id="R0G9V7"/>
<dbReference type="GO" id="GO:0048367">
    <property type="term" value="P:shoot system development"/>
    <property type="evidence" value="ECO:0007669"/>
    <property type="project" value="InterPro"/>
</dbReference>
<protein>
    <recommendedName>
        <fullName evidence="3">DUF241 domain protein</fullName>
    </recommendedName>
</protein>
<proteinExistence type="predicted"/>
<evidence type="ECO:0000313" key="1">
    <source>
        <dbReference type="EMBL" id="EOA32452.1"/>
    </source>
</evidence>
<dbReference type="OrthoDB" id="1701699at2759"/>
<gene>
    <name evidence="1" type="ORF">CARUB_v10015728mg</name>
</gene>
<dbReference type="KEGG" id="crb:17892834"/>
<dbReference type="STRING" id="81985.R0G9V7"/>
<organism evidence="1 2">
    <name type="scientific">Capsella rubella</name>
    <dbReference type="NCBI Taxonomy" id="81985"/>
    <lineage>
        <taxon>Eukaryota</taxon>
        <taxon>Viridiplantae</taxon>
        <taxon>Streptophyta</taxon>
        <taxon>Embryophyta</taxon>
        <taxon>Tracheophyta</taxon>
        <taxon>Spermatophyta</taxon>
        <taxon>Magnoliopsida</taxon>
        <taxon>eudicotyledons</taxon>
        <taxon>Gunneridae</taxon>
        <taxon>Pentapetalae</taxon>
        <taxon>rosids</taxon>
        <taxon>malvids</taxon>
        <taxon>Brassicales</taxon>
        <taxon>Brassicaceae</taxon>
        <taxon>Camelineae</taxon>
        <taxon>Capsella</taxon>
    </lineage>
</organism>
<dbReference type="EMBL" id="KB870807">
    <property type="protein sequence ID" value="EOA32452.1"/>
    <property type="molecule type" value="Genomic_DNA"/>
</dbReference>
<sequence>MAMMMIKNHVRSISLPSRSHPSTVAIEESLDKLLIITMNMSTMTSSDAVYSGLSGLEDLYDCTEELLKMGSTQRLLSCSDEKKKKRKKKMKMMMKMKGEFMEEMLDGSLRLMDICNVSRDLMVESHEHVLGLQSCVRRRKDVDVSGHVGFRKNMRKEVKKLLGSLKNISVGLVMKDQDCDQDGDFHFLAVIHAMRRVVLMTVSVLKSFLEFLSGGRQNGNDIRSKLALVLMNKKFQDHDKMVRNELEDIDSAICGDSVSHDDLHMKLEEVEVWIGRFEKSLEELFRGLIRTRTSLLNIISQ</sequence>
<dbReference type="InterPro" id="IPR004320">
    <property type="entry name" value="BPS1_pln"/>
</dbReference>
<dbReference type="eggNOG" id="ENOG502QUY1">
    <property type="taxonomic scope" value="Eukaryota"/>
</dbReference>
<accession>R0G9V7</accession>
<evidence type="ECO:0000313" key="2">
    <source>
        <dbReference type="Proteomes" id="UP000029121"/>
    </source>
</evidence>
<reference evidence="2" key="1">
    <citation type="journal article" date="2013" name="Nat. Genet.">
        <title>The Capsella rubella genome and the genomic consequences of rapid mating system evolution.</title>
        <authorList>
            <person name="Slotte T."/>
            <person name="Hazzouri K.M."/>
            <person name="Agren J.A."/>
            <person name="Koenig D."/>
            <person name="Maumus F."/>
            <person name="Guo Y.L."/>
            <person name="Steige K."/>
            <person name="Platts A.E."/>
            <person name="Escobar J.S."/>
            <person name="Newman L.K."/>
            <person name="Wang W."/>
            <person name="Mandakova T."/>
            <person name="Vello E."/>
            <person name="Smith L.M."/>
            <person name="Henz S.R."/>
            <person name="Steffen J."/>
            <person name="Takuno S."/>
            <person name="Brandvain Y."/>
            <person name="Coop G."/>
            <person name="Andolfatto P."/>
            <person name="Hu T.T."/>
            <person name="Blanchette M."/>
            <person name="Clark R.M."/>
            <person name="Quesneville H."/>
            <person name="Nordborg M."/>
            <person name="Gaut B.S."/>
            <person name="Lysak M.A."/>
            <person name="Jenkins J."/>
            <person name="Grimwood J."/>
            <person name="Chapman J."/>
            <person name="Prochnik S."/>
            <person name="Shu S."/>
            <person name="Rokhsar D."/>
            <person name="Schmutz J."/>
            <person name="Weigel D."/>
            <person name="Wright S.I."/>
        </authorList>
    </citation>
    <scope>NUCLEOTIDE SEQUENCE [LARGE SCALE GENOMIC DNA]</scope>
    <source>
        <strain evidence="2">cv. Monte Gargano</strain>
    </source>
</reference>